<protein>
    <submittedName>
        <fullName evidence="2">Uncharacterized protein</fullName>
    </submittedName>
</protein>
<dbReference type="EMBL" id="CP018820">
    <property type="protein sequence ID" value="APR53958.1"/>
    <property type="molecule type" value="Genomic_DNA"/>
</dbReference>
<dbReference type="STRING" id="93064.BRX40_17460"/>
<dbReference type="PROSITE" id="PS51257">
    <property type="entry name" value="PROKAR_LIPOPROTEIN"/>
    <property type="match status" value="1"/>
</dbReference>
<evidence type="ECO:0000313" key="5">
    <source>
        <dbReference type="Proteomes" id="UP000286681"/>
    </source>
</evidence>
<reference evidence="2" key="1">
    <citation type="submission" date="2016-12" db="EMBL/GenBank/DDBJ databases">
        <title>Whole genome sequencing of Sphingomonas koreensis.</title>
        <authorList>
            <person name="Conlan S."/>
            <person name="Thomas P.J."/>
            <person name="Mullikin J."/>
            <person name="Palmore T.N."/>
            <person name="Frank K.M."/>
            <person name="Segre J.A."/>
        </authorList>
    </citation>
    <scope>NUCLEOTIDE SEQUENCE</scope>
    <source>
        <strain evidence="2">ABOJV</strain>
    </source>
</reference>
<keyword evidence="4" id="KW-1185">Reference proteome</keyword>
<dbReference type="AlphaFoldDB" id="A0A1L6JDJ5"/>
<dbReference type="Proteomes" id="UP000185161">
    <property type="component" value="Chromosome"/>
</dbReference>
<proteinExistence type="predicted"/>
<dbReference type="EMBL" id="QQWO01000007">
    <property type="protein sequence ID" value="RSV03444.1"/>
    <property type="molecule type" value="Genomic_DNA"/>
</dbReference>
<dbReference type="GeneID" id="44134346"/>
<keyword evidence="1" id="KW-0732">Signal</keyword>
<accession>A0A1L6JDJ5</accession>
<dbReference type="KEGG" id="skr:BRX40_17460"/>
<gene>
    <name evidence="2" type="ORF">BRX40_17460</name>
    <name evidence="3" type="ORF">CA257_09460</name>
</gene>
<sequence>MKRIPALAIAVGLACGATISAAGHSLDSGSVRDAVERLKPGATAILTPDALKPGAARDLLESHASPARLN</sequence>
<feature type="chain" id="PRO_5041864584" evidence="1">
    <location>
        <begin position="23"/>
        <end position="70"/>
    </location>
</feature>
<reference evidence="3 5" key="3">
    <citation type="submission" date="2018-07" db="EMBL/GenBank/DDBJ databases">
        <title>Genomic and Epidemiologic Investigation of an Indolent Hospital Outbreak.</title>
        <authorList>
            <person name="Johnson R.C."/>
            <person name="Deming C."/>
            <person name="Conlan S."/>
            <person name="Zellmer C.J."/>
            <person name="Michelin A.V."/>
            <person name="Lee-Lin S."/>
            <person name="Thomas P.J."/>
            <person name="Park M."/>
            <person name="Weingarten R.A."/>
            <person name="Less J."/>
            <person name="Dekker J.P."/>
            <person name="Frank K.M."/>
            <person name="Musser K.A."/>
            <person name="Mcquiston J.R."/>
            <person name="Henderson D.K."/>
            <person name="Lau A.F."/>
            <person name="Palmore T.N."/>
            <person name="Segre J.A."/>
        </authorList>
    </citation>
    <scope>NUCLEOTIDE SEQUENCE [LARGE SCALE GENOMIC DNA]</scope>
    <source>
        <strain evidence="3 5">SK-NIH.Env10_0317</strain>
    </source>
</reference>
<evidence type="ECO:0000313" key="2">
    <source>
        <dbReference type="EMBL" id="APR53958.1"/>
    </source>
</evidence>
<dbReference type="Proteomes" id="UP000286681">
    <property type="component" value="Unassembled WGS sequence"/>
</dbReference>
<evidence type="ECO:0000256" key="1">
    <source>
        <dbReference type="SAM" id="SignalP"/>
    </source>
</evidence>
<evidence type="ECO:0000313" key="3">
    <source>
        <dbReference type="EMBL" id="RSV03444.1"/>
    </source>
</evidence>
<dbReference type="RefSeq" id="WP_075152470.1">
    <property type="nucleotide sequence ID" value="NZ_CP018820.1"/>
</dbReference>
<evidence type="ECO:0000313" key="4">
    <source>
        <dbReference type="Proteomes" id="UP000185161"/>
    </source>
</evidence>
<feature type="signal peptide" evidence="1">
    <location>
        <begin position="1"/>
        <end position="22"/>
    </location>
</feature>
<name>A0A1L6JDJ5_9SPHN</name>
<organism evidence="2 4">
    <name type="scientific">Sphingomonas koreensis</name>
    <dbReference type="NCBI Taxonomy" id="93064"/>
    <lineage>
        <taxon>Bacteria</taxon>
        <taxon>Pseudomonadati</taxon>
        <taxon>Pseudomonadota</taxon>
        <taxon>Alphaproteobacteria</taxon>
        <taxon>Sphingomonadales</taxon>
        <taxon>Sphingomonadaceae</taxon>
        <taxon>Sphingomonas</taxon>
    </lineage>
</organism>
<reference evidence="4" key="2">
    <citation type="submission" date="2016-12" db="EMBL/GenBank/DDBJ databases">
        <title>Whole genome sequencing of Sphingomonas sp. ABOJV.</title>
        <authorList>
            <person name="Conlan S."/>
            <person name="Thomas P.J."/>
            <person name="Mullikin J."/>
            <person name="Palmore T.N."/>
            <person name="Frank K.M."/>
            <person name="Segre J.A."/>
        </authorList>
    </citation>
    <scope>NUCLEOTIDE SEQUENCE [LARGE SCALE GENOMIC DNA]</scope>
    <source>
        <strain evidence="4">ABOJV</strain>
    </source>
</reference>